<feature type="domain" description="DUF4166" evidence="1">
    <location>
        <begin position="17"/>
        <end position="170"/>
    </location>
</feature>
<dbReference type="RefSeq" id="WP_130751603.1">
    <property type="nucleotide sequence ID" value="NZ_BBQY01000001.1"/>
</dbReference>
<sequence length="175" mass="19888">MNLPLFRRLLGQDIEALAPTLRQAHDATETQRWTGTAVVTSSRNPIAILLCLMLKLPAPGTNIPVTVVFERRRDGERWRRTFAGRSYHSDFISKSGLIVERMGPTTNIFCLSIRKLCFSLIGFRFLGIPLPAWLRPRCPAIEREEAGRFVFDVPVSIPWLGFVIRYTGSMELIDD</sequence>
<dbReference type="Pfam" id="PF13761">
    <property type="entry name" value="DUF4166"/>
    <property type="match status" value="1"/>
</dbReference>
<comment type="caution">
    <text evidence="2">The sequence shown here is derived from an EMBL/GenBank/DDBJ whole genome shotgun (WGS) entry which is preliminary data.</text>
</comment>
<protein>
    <recommendedName>
        <fullName evidence="1">DUF4166 domain-containing protein</fullName>
    </recommendedName>
</protein>
<dbReference type="InterPro" id="IPR025311">
    <property type="entry name" value="DUF4166"/>
</dbReference>
<organism evidence="2 3">
    <name type="scientific">Sphingobium xenophagum</name>
    <dbReference type="NCBI Taxonomy" id="121428"/>
    <lineage>
        <taxon>Bacteria</taxon>
        <taxon>Pseudomonadati</taxon>
        <taxon>Pseudomonadota</taxon>
        <taxon>Alphaproteobacteria</taxon>
        <taxon>Sphingomonadales</taxon>
        <taxon>Sphingomonadaceae</taxon>
        <taxon>Sphingobium</taxon>
    </lineage>
</organism>
<reference evidence="2 3" key="1">
    <citation type="submission" date="2014-12" db="EMBL/GenBank/DDBJ databases">
        <title>Whole genome sequencing of Sphingobium xenophagum OW59.</title>
        <authorList>
            <person name="Ohta Y."/>
            <person name="Nishi S."/>
            <person name="Hatada Y."/>
        </authorList>
    </citation>
    <scope>NUCLEOTIDE SEQUENCE [LARGE SCALE GENOMIC DNA]</scope>
    <source>
        <strain evidence="2 3">OW59</strain>
    </source>
</reference>
<accession>A0A401IWP0</accession>
<keyword evidence="3" id="KW-1185">Reference proteome</keyword>
<evidence type="ECO:0000313" key="3">
    <source>
        <dbReference type="Proteomes" id="UP000290975"/>
    </source>
</evidence>
<dbReference type="AlphaFoldDB" id="A0A401IWP0"/>
<name>A0A401IWP0_SPHXE</name>
<evidence type="ECO:0000259" key="1">
    <source>
        <dbReference type="Pfam" id="PF13761"/>
    </source>
</evidence>
<evidence type="ECO:0000313" key="2">
    <source>
        <dbReference type="EMBL" id="GBH28814.1"/>
    </source>
</evidence>
<proteinExistence type="predicted"/>
<dbReference type="EMBL" id="BBQY01000001">
    <property type="protein sequence ID" value="GBH28814.1"/>
    <property type="molecule type" value="Genomic_DNA"/>
</dbReference>
<dbReference type="Proteomes" id="UP000290975">
    <property type="component" value="Unassembled WGS sequence"/>
</dbReference>
<gene>
    <name evidence="2" type="ORF">MBESOW_P0067</name>
</gene>